<organism evidence="2 3">
    <name type="scientific">Mollisia scopiformis</name>
    <name type="common">Conifer needle endophyte fungus</name>
    <name type="synonym">Phialocephala scopiformis</name>
    <dbReference type="NCBI Taxonomy" id="149040"/>
    <lineage>
        <taxon>Eukaryota</taxon>
        <taxon>Fungi</taxon>
        <taxon>Dikarya</taxon>
        <taxon>Ascomycota</taxon>
        <taxon>Pezizomycotina</taxon>
        <taxon>Leotiomycetes</taxon>
        <taxon>Helotiales</taxon>
        <taxon>Mollisiaceae</taxon>
        <taxon>Mollisia</taxon>
    </lineage>
</organism>
<name>A0A194WZN8_MOLSC</name>
<dbReference type="RefSeq" id="XP_018067763.1">
    <property type="nucleotide sequence ID" value="XM_018220246.1"/>
</dbReference>
<dbReference type="GeneID" id="28829972"/>
<evidence type="ECO:0000313" key="2">
    <source>
        <dbReference type="EMBL" id="KUJ13408.1"/>
    </source>
</evidence>
<feature type="region of interest" description="Disordered" evidence="1">
    <location>
        <begin position="1"/>
        <end position="36"/>
    </location>
</feature>
<dbReference type="EMBL" id="KQ947422">
    <property type="protein sequence ID" value="KUJ13408.1"/>
    <property type="molecule type" value="Genomic_DNA"/>
</dbReference>
<sequence length="151" mass="17028">MANNNKNAGFGGATPLLGSGGKSKTAKAPVTSPPSSSNAVIAEYIGPLDPRRHFESLRQLVWLDAALNEHEYLRQEFNPEGIELFEQIASEFNKVFHFHPQNEVVSKFSQLLRADPTFYANYFPEERMFHEVPGLSGLPNIQNVDWNYRGY</sequence>
<reference evidence="2 3" key="1">
    <citation type="submission" date="2015-10" db="EMBL/GenBank/DDBJ databases">
        <title>Full genome of DAOMC 229536 Phialocephala scopiformis, a fungal endophyte of spruce producing the potent anti-insectan compound rugulosin.</title>
        <authorList>
            <consortium name="DOE Joint Genome Institute"/>
            <person name="Walker A.K."/>
            <person name="Frasz S.L."/>
            <person name="Seifert K.A."/>
            <person name="Miller J.D."/>
            <person name="Mondo S.J."/>
            <person name="Labutti K."/>
            <person name="Lipzen A."/>
            <person name="Dockter R."/>
            <person name="Kennedy M."/>
            <person name="Grigoriev I.V."/>
            <person name="Spatafora J.W."/>
        </authorList>
    </citation>
    <scope>NUCLEOTIDE SEQUENCE [LARGE SCALE GENOMIC DNA]</scope>
    <source>
        <strain evidence="2 3">CBS 120377</strain>
    </source>
</reference>
<keyword evidence="3" id="KW-1185">Reference proteome</keyword>
<dbReference type="KEGG" id="psco:LY89DRAFT_737391"/>
<protein>
    <submittedName>
        <fullName evidence="2">Uncharacterized protein</fullName>
    </submittedName>
</protein>
<dbReference type="Proteomes" id="UP000070700">
    <property type="component" value="Unassembled WGS sequence"/>
</dbReference>
<evidence type="ECO:0000313" key="3">
    <source>
        <dbReference type="Proteomes" id="UP000070700"/>
    </source>
</evidence>
<dbReference type="AlphaFoldDB" id="A0A194WZN8"/>
<dbReference type="InParanoid" id="A0A194WZN8"/>
<proteinExistence type="predicted"/>
<evidence type="ECO:0000256" key="1">
    <source>
        <dbReference type="SAM" id="MobiDB-lite"/>
    </source>
</evidence>
<accession>A0A194WZN8</accession>
<gene>
    <name evidence="2" type="ORF">LY89DRAFT_737391</name>
</gene>